<protein>
    <submittedName>
        <fullName evidence="8">Zinc knuckle</fullName>
    </submittedName>
</protein>
<evidence type="ECO:0000256" key="5">
    <source>
        <dbReference type="SAM" id="MobiDB-lite"/>
    </source>
</evidence>
<dbReference type="GO" id="GO:0071897">
    <property type="term" value="P:DNA biosynthetic process"/>
    <property type="evidence" value="ECO:0007669"/>
    <property type="project" value="UniProtKB-ARBA"/>
</dbReference>
<dbReference type="SUPFAM" id="SSF53098">
    <property type="entry name" value="Ribonuclease H-like"/>
    <property type="match status" value="1"/>
</dbReference>
<feature type="compositionally biased region" description="Acidic residues" evidence="5">
    <location>
        <begin position="526"/>
        <end position="536"/>
    </location>
</feature>
<dbReference type="Gene3D" id="3.30.70.270">
    <property type="match status" value="1"/>
</dbReference>
<dbReference type="Pfam" id="PF00098">
    <property type="entry name" value="zf-CCHC"/>
    <property type="match status" value="1"/>
</dbReference>
<dbReference type="Proteomes" id="UP001458880">
    <property type="component" value="Unassembled WGS sequence"/>
</dbReference>
<dbReference type="InterPro" id="IPR036397">
    <property type="entry name" value="RNaseH_sf"/>
</dbReference>
<dbReference type="Gene3D" id="3.30.420.10">
    <property type="entry name" value="Ribonuclease H-like superfamily/Ribonuclease H"/>
    <property type="match status" value="1"/>
</dbReference>
<evidence type="ECO:0000313" key="8">
    <source>
        <dbReference type="EMBL" id="KAK9717787.1"/>
    </source>
</evidence>
<dbReference type="SUPFAM" id="SSF57756">
    <property type="entry name" value="Retrovirus zinc finger-like domains"/>
    <property type="match status" value="1"/>
</dbReference>
<dbReference type="GO" id="GO:0015074">
    <property type="term" value="P:DNA integration"/>
    <property type="evidence" value="ECO:0007669"/>
    <property type="project" value="InterPro"/>
</dbReference>
<feature type="region of interest" description="Disordered" evidence="5">
    <location>
        <begin position="523"/>
        <end position="607"/>
    </location>
</feature>
<evidence type="ECO:0000259" key="7">
    <source>
        <dbReference type="PROSITE" id="PS50994"/>
    </source>
</evidence>
<dbReference type="InterPro" id="IPR036875">
    <property type="entry name" value="Znf_CCHC_sf"/>
</dbReference>
<dbReference type="GO" id="GO:0003677">
    <property type="term" value="F:DNA binding"/>
    <property type="evidence" value="ECO:0007669"/>
    <property type="project" value="UniProtKB-KW"/>
</dbReference>
<dbReference type="GO" id="GO:0008270">
    <property type="term" value="F:zinc ion binding"/>
    <property type="evidence" value="ECO:0007669"/>
    <property type="project" value="UniProtKB-KW"/>
</dbReference>
<dbReference type="PROSITE" id="PS50994">
    <property type="entry name" value="INTEGRASE"/>
    <property type="match status" value="1"/>
</dbReference>
<dbReference type="InterPro" id="IPR041577">
    <property type="entry name" value="RT_RNaseH_2"/>
</dbReference>
<dbReference type="PANTHER" id="PTHR33064">
    <property type="entry name" value="POL PROTEIN"/>
    <property type="match status" value="1"/>
</dbReference>
<dbReference type="AlphaFoldDB" id="A0AAW1KEQ8"/>
<evidence type="ECO:0000256" key="2">
    <source>
        <dbReference type="ARBA" id="ARBA00022750"/>
    </source>
</evidence>
<feature type="domain" description="CCHC-type" evidence="6">
    <location>
        <begin position="143"/>
        <end position="159"/>
    </location>
</feature>
<keyword evidence="3" id="KW-0238">DNA-binding</keyword>
<dbReference type="SUPFAM" id="SSF56672">
    <property type="entry name" value="DNA/RNA polymerases"/>
    <property type="match status" value="1"/>
</dbReference>
<dbReference type="InterPro" id="IPR051320">
    <property type="entry name" value="Viral_Replic_Matur_Polypro"/>
</dbReference>
<comment type="caution">
    <text evidence="8">The sequence shown here is derived from an EMBL/GenBank/DDBJ whole genome shotgun (WGS) entry which is preliminary data.</text>
</comment>
<keyword evidence="4" id="KW-0863">Zinc-finger</keyword>
<reference evidence="8 9" key="1">
    <citation type="journal article" date="2024" name="BMC Genomics">
        <title>De novo assembly and annotation of Popillia japonica's genome with initial clues to its potential as an invasive pest.</title>
        <authorList>
            <person name="Cucini C."/>
            <person name="Boschi S."/>
            <person name="Funari R."/>
            <person name="Cardaioli E."/>
            <person name="Iannotti N."/>
            <person name="Marturano G."/>
            <person name="Paoli F."/>
            <person name="Bruttini M."/>
            <person name="Carapelli A."/>
            <person name="Frati F."/>
            <person name="Nardi F."/>
        </authorList>
    </citation>
    <scope>NUCLEOTIDE SEQUENCE [LARGE SCALE GENOMIC DNA]</scope>
    <source>
        <strain evidence="8">DMR45628</strain>
    </source>
</reference>
<dbReference type="SMART" id="SM00343">
    <property type="entry name" value="ZnF_C2HC"/>
    <property type="match status" value="2"/>
</dbReference>
<dbReference type="Pfam" id="PF17919">
    <property type="entry name" value="RT_RNaseH_2"/>
    <property type="match status" value="1"/>
</dbReference>
<dbReference type="InterPro" id="IPR001878">
    <property type="entry name" value="Znf_CCHC"/>
</dbReference>
<accession>A0AAW1KEQ8</accession>
<dbReference type="GO" id="GO:0042575">
    <property type="term" value="C:DNA polymerase complex"/>
    <property type="evidence" value="ECO:0007669"/>
    <property type="project" value="UniProtKB-ARBA"/>
</dbReference>
<evidence type="ECO:0000256" key="1">
    <source>
        <dbReference type="ARBA" id="ARBA00022670"/>
    </source>
</evidence>
<dbReference type="InterPro" id="IPR043502">
    <property type="entry name" value="DNA/RNA_pol_sf"/>
</dbReference>
<proteinExistence type="predicted"/>
<evidence type="ECO:0000256" key="3">
    <source>
        <dbReference type="ARBA" id="ARBA00023125"/>
    </source>
</evidence>
<keyword evidence="4" id="KW-0862">Zinc</keyword>
<keyword evidence="1" id="KW-0645">Protease</keyword>
<keyword evidence="2" id="KW-0064">Aspartyl protease</keyword>
<dbReference type="InterPro" id="IPR001584">
    <property type="entry name" value="Integrase_cat-core"/>
</dbReference>
<dbReference type="PROSITE" id="PS50158">
    <property type="entry name" value="ZF_CCHC"/>
    <property type="match status" value="1"/>
</dbReference>
<evidence type="ECO:0000259" key="6">
    <source>
        <dbReference type="PROSITE" id="PS50158"/>
    </source>
</evidence>
<dbReference type="EMBL" id="JASPKY010000236">
    <property type="protein sequence ID" value="KAK9717787.1"/>
    <property type="molecule type" value="Genomic_DNA"/>
</dbReference>
<evidence type="ECO:0000256" key="4">
    <source>
        <dbReference type="PROSITE-ProRule" id="PRU00047"/>
    </source>
</evidence>
<dbReference type="PANTHER" id="PTHR33064:SF37">
    <property type="entry name" value="RIBONUCLEASE H"/>
    <property type="match status" value="1"/>
</dbReference>
<keyword evidence="4" id="KW-0479">Metal-binding</keyword>
<evidence type="ECO:0000313" key="9">
    <source>
        <dbReference type="Proteomes" id="UP001458880"/>
    </source>
</evidence>
<dbReference type="InterPro" id="IPR012337">
    <property type="entry name" value="RNaseH-like_sf"/>
</dbReference>
<sequence>MGSKDGKYWYSVRGADRLWYDGAPDCATTWDRFKCAFLEAFPTSTNEGDVHAELMRRKKRKEETYEEYFYENVAIAKKVEISDQTDMMRSLSLQLHNSSIELLRRIKNYEDRMVQEPCRSNQRLDKTANHRKAGHTGYMGKKRCYNCNELGHISTQCPKLQKIKKCYSCNQLGHVAGLGSIRVKTLGSFKSVIEINESHFLTKGHVVSNDALAMPLILGQSLLTQARMTVDVGLLVELKEKSDDIQNLQEEEEKTEDLEFDILSFFHVPLEPESQKYTSFVTPDAQYEFLKVLFGMCKQVPSFLKLSGYFRKFIERYSLIAKPLSDMLKSGAAFVFGQKQEMAFSKLKTILVERPVLGIYHPEAETELHTDACKYGYGAALMQKRGDELYGKQEGMLNPIDKADLPLQTFHLDHLGPLITTKKGYKYILVVIDGFTKFTWIYPKKTLATEEVVSPYKTTAAKHHDRYDVQFSTQSKFKSKFLGPYKTTAAKHHDRYDVERVGTTEGPPFTSTAVDYMKPWSMSLESDSDSESDIEERDSPRSNSQDIPNPVSNPPRPDDAMGFSNESKVRNSRDVGTDQSRPPTRCQLRRRPTGNSRSLHRDVLNLV</sequence>
<feature type="domain" description="Integrase catalytic" evidence="7">
    <location>
        <begin position="402"/>
        <end position="515"/>
    </location>
</feature>
<dbReference type="InterPro" id="IPR043128">
    <property type="entry name" value="Rev_trsase/Diguanyl_cyclase"/>
</dbReference>
<keyword evidence="9" id="KW-1185">Reference proteome</keyword>
<dbReference type="GO" id="GO:0004190">
    <property type="term" value="F:aspartic-type endopeptidase activity"/>
    <property type="evidence" value="ECO:0007669"/>
    <property type="project" value="UniProtKB-KW"/>
</dbReference>
<feature type="compositionally biased region" description="Basic and acidic residues" evidence="5">
    <location>
        <begin position="567"/>
        <end position="576"/>
    </location>
</feature>
<name>A0AAW1KEQ8_POPJA</name>
<dbReference type="Gene3D" id="4.10.60.10">
    <property type="entry name" value="Zinc finger, CCHC-type"/>
    <property type="match status" value="1"/>
</dbReference>
<dbReference type="GO" id="GO:0006508">
    <property type="term" value="P:proteolysis"/>
    <property type="evidence" value="ECO:0007669"/>
    <property type="project" value="UniProtKB-KW"/>
</dbReference>
<organism evidence="8 9">
    <name type="scientific">Popillia japonica</name>
    <name type="common">Japanese beetle</name>
    <dbReference type="NCBI Taxonomy" id="7064"/>
    <lineage>
        <taxon>Eukaryota</taxon>
        <taxon>Metazoa</taxon>
        <taxon>Ecdysozoa</taxon>
        <taxon>Arthropoda</taxon>
        <taxon>Hexapoda</taxon>
        <taxon>Insecta</taxon>
        <taxon>Pterygota</taxon>
        <taxon>Neoptera</taxon>
        <taxon>Endopterygota</taxon>
        <taxon>Coleoptera</taxon>
        <taxon>Polyphaga</taxon>
        <taxon>Scarabaeiformia</taxon>
        <taxon>Scarabaeidae</taxon>
        <taxon>Rutelinae</taxon>
        <taxon>Popillia</taxon>
    </lineage>
</organism>
<gene>
    <name evidence="8" type="ORF">QE152_g23522</name>
</gene>
<keyword evidence="2" id="KW-0378">Hydrolase</keyword>